<feature type="region of interest" description="Disordered" evidence="5">
    <location>
        <begin position="28"/>
        <end position="62"/>
    </location>
</feature>
<dbReference type="Proteomes" id="UP001202479">
    <property type="component" value="Unassembled WGS sequence"/>
</dbReference>
<evidence type="ECO:0000256" key="3">
    <source>
        <dbReference type="ARBA" id="ARBA00022842"/>
    </source>
</evidence>
<dbReference type="PANTHER" id="PTHR46498:SF1">
    <property type="entry name" value="GTP-BINDING PROTEIN 8"/>
    <property type="match status" value="1"/>
</dbReference>
<dbReference type="GO" id="GO:0046872">
    <property type="term" value="F:metal ion binding"/>
    <property type="evidence" value="ECO:0007669"/>
    <property type="project" value="UniProtKB-KW"/>
</dbReference>
<proteinExistence type="predicted"/>
<dbReference type="GeneID" id="73381880"/>
<feature type="compositionally biased region" description="Basic and acidic residues" evidence="5">
    <location>
        <begin position="49"/>
        <end position="61"/>
    </location>
</feature>
<sequence length="368" mass="42007">MMMMMMKRLSSPAKRFLSIDYLTSSLEKPSTPPYTLSSLYDSRANNNGKESKTSQERNRQEKKLRKNIVSSVILNDIFLEEGIEPFTAKQIARSQTFFNNAKTELEWTIADYEEIPDVKVEKLQIDRLRKIERAMENSIGNSQAFNLSPKKTFGIKPQLLKPLPEVLIMGHTNVGKSSLINSLINPNESLSRTDQLAYVSAKAGYTKTLNCFNISRKLRFIDSPGYGERGAPRQGKVVIEYLEKRKLLKKVILLIDSIHGFHEEDMHIISHLSNLGIPFDIVFTKMDEVLRKYFKKDIFKKENSRDMIVSGNQAVLQHYNDLIESSGVCEIALPPKFMFNNAHVNKFISDFSGIKTIRCSILQGCNLL</sequence>
<reference evidence="7" key="1">
    <citation type="journal article" date="2022" name="DNA Res.">
        <title>Genome analysis of five recently described species of the CUG-Ser clade uncovers Candida theae as a new hybrid lineage with pathogenic potential in the Candida parapsilosis species complex.</title>
        <authorList>
            <person name="Mixao V."/>
            <person name="Del Olmo V."/>
            <person name="Hegedusova E."/>
            <person name="Saus E."/>
            <person name="Pryszcz L."/>
            <person name="Cillingova A."/>
            <person name="Nosek J."/>
            <person name="Gabaldon T."/>
        </authorList>
    </citation>
    <scope>NUCLEOTIDE SEQUENCE</scope>
    <source>
        <strain evidence="7">CBS 10844</strain>
    </source>
</reference>
<feature type="compositionally biased region" description="Polar residues" evidence="5">
    <location>
        <begin position="28"/>
        <end position="48"/>
    </location>
</feature>
<protein>
    <recommendedName>
        <fullName evidence="6">EngB-type G domain-containing protein</fullName>
    </recommendedName>
</protein>
<keyword evidence="4" id="KW-0342">GTP-binding</keyword>
<dbReference type="InterPro" id="IPR052279">
    <property type="entry name" value="EngB_GTPase"/>
</dbReference>
<dbReference type="EMBL" id="JAHUZD010000139">
    <property type="protein sequence ID" value="KAI3403012.2"/>
    <property type="molecule type" value="Genomic_DNA"/>
</dbReference>
<evidence type="ECO:0000313" key="7">
    <source>
        <dbReference type="EMBL" id="KAI3403012.2"/>
    </source>
</evidence>
<keyword evidence="1" id="KW-0479">Metal-binding</keyword>
<dbReference type="PANTHER" id="PTHR46498">
    <property type="entry name" value="GTP-BINDING PROTEIN 8"/>
    <property type="match status" value="1"/>
</dbReference>
<keyword evidence="8" id="KW-1185">Reference proteome</keyword>
<accession>A0AAI9STY8</accession>
<dbReference type="InterPro" id="IPR030393">
    <property type="entry name" value="G_ENGB_dom"/>
</dbReference>
<feature type="domain" description="EngB-type G" evidence="6">
    <location>
        <begin position="162"/>
        <end position="332"/>
    </location>
</feature>
<name>A0AAI9STY8_9ASCO</name>
<evidence type="ECO:0000256" key="2">
    <source>
        <dbReference type="ARBA" id="ARBA00022741"/>
    </source>
</evidence>
<dbReference type="GO" id="GO:0005739">
    <property type="term" value="C:mitochondrion"/>
    <property type="evidence" value="ECO:0007669"/>
    <property type="project" value="TreeGrafter"/>
</dbReference>
<dbReference type="PROSITE" id="PS51706">
    <property type="entry name" value="G_ENGB"/>
    <property type="match status" value="1"/>
</dbReference>
<dbReference type="Pfam" id="PF01926">
    <property type="entry name" value="MMR_HSR1"/>
    <property type="match status" value="1"/>
</dbReference>
<organism evidence="7 8">
    <name type="scientific">Candida oxycetoniae</name>
    <dbReference type="NCBI Taxonomy" id="497107"/>
    <lineage>
        <taxon>Eukaryota</taxon>
        <taxon>Fungi</taxon>
        <taxon>Dikarya</taxon>
        <taxon>Ascomycota</taxon>
        <taxon>Saccharomycotina</taxon>
        <taxon>Pichiomycetes</taxon>
        <taxon>Debaryomycetaceae</taxon>
        <taxon>Candida/Lodderomyces clade</taxon>
        <taxon>Candida</taxon>
    </lineage>
</organism>
<dbReference type="Gene3D" id="3.40.50.300">
    <property type="entry name" value="P-loop containing nucleotide triphosphate hydrolases"/>
    <property type="match status" value="1"/>
</dbReference>
<comment type="caution">
    <text evidence="7">The sequence shown here is derived from an EMBL/GenBank/DDBJ whole genome shotgun (WGS) entry which is preliminary data.</text>
</comment>
<dbReference type="InterPro" id="IPR027417">
    <property type="entry name" value="P-loop_NTPase"/>
</dbReference>
<evidence type="ECO:0000259" key="6">
    <source>
        <dbReference type="PROSITE" id="PS51706"/>
    </source>
</evidence>
<dbReference type="CDD" id="cd01876">
    <property type="entry name" value="YihA_EngB"/>
    <property type="match status" value="1"/>
</dbReference>
<evidence type="ECO:0000256" key="1">
    <source>
        <dbReference type="ARBA" id="ARBA00022723"/>
    </source>
</evidence>
<evidence type="ECO:0000256" key="5">
    <source>
        <dbReference type="SAM" id="MobiDB-lite"/>
    </source>
</evidence>
<gene>
    <name evidence="7" type="ORF">KGF56_004265</name>
</gene>
<dbReference type="GO" id="GO:0005525">
    <property type="term" value="F:GTP binding"/>
    <property type="evidence" value="ECO:0007669"/>
    <property type="project" value="UniProtKB-KW"/>
</dbReference>
<dbReference type="AlphaFoldDB" id="A0AAI9STY8"/>
<dbReference type="SUPFAM" id="SSF52540">
    <property type="entry name" value="P-loop containing nucleoside triphosphate hydrolases"/>
    <property type="match status" value="1"/>
</dbReference>
<keyword evidence="2" id="KW-0547">Nucleotide-binding</keyword>
<dbReference type="RefSeq" id="XP_049178759.1">
    <property type="nucleotide sequence ID" value="XM_049325686.1"/>
</dbReference>
<evidence type="ECO:0000256" key="4">
    <source>
        <dbReference type="ARBA" id="ARBA00023134"/>
    </source>
</evidence>
<keyword evidence="3" id="KW-0460">Magnesium</keyword>
<evidence type="ECO:0000313" key="8">
    <source>
        <dbReference type="Proteomes" id="UP001202479"/>
    </source>
</evidence>
<dbReference type="InterPro" id="IPR006073">
    <property type="entry name" value="GTP-bd"/>
</dbReference>